<dbReference type="RefSeq" id="WP_368497422.1">
    <property type="nucleotide sequence ID" value="NZ_CP162511.1"/>
</dbReference>
<organism evidence="1">
    <name type="scientific">Herbiconiux sp. A18JL235</name>
    <dbReference type="NCBI Taxonomy" id="3152363"/>
    <lineage>
        <taxon>Bacteria</taxon>
        <taxon>Bacillati</taxon>
        <taxon>Actinomycetota</taxon>
        <taxon>Actinomycetes</taxon>
        <taxon>Micrococcales</taxon>
        <taxon>Microbacteriaceae</taxon>
        <taxon>Herbiconiux</taxon>
    </lineage>
</organism>
<protein>
    <submittedName>
        <fullName evidence="1">Uncharacterized protein</fullName>
    </submittedName>
</protein>
<accession>A0AB39BFD1</accession>
<sequence length="220" mass="22866">MGPGELRPGDAVRFGGTIVGFGTASGTRIVVGLWRSSPFGRFADVMVQDAAGHRILLAPSPEVADFVSATYRFDEVRVVPVRFGGSSRLVGIHAGRLAVNVAVGRPTALGLLLRSVPARLATHPRWLAAIDPVAAAVMPGVHTAGTAGGSRREYYGVTAVRELAWAEAALEGRDLGAFGPLDPPVGFGFGSAPPRPSAVDLVTTIRQGTPVQPTLVDQAQ</sequence>
<gene>
    <name evidence="1" type="ORF">ABFY20_17190</name>
</gene>
<reference evidence="1" key="1">
    <citation type="submission" date="2024-05" db="EMBL/GenBank/DDBJ databases">
        <title>Herbiconiux sp. A18JL235.</title>
        <authorList>
            <person name="Zhang G."/>
        </authorList>
    </citation>
    <scope>NUCLEOTIDE SEQUENCE</scope>
    <source>
        <strain evidence="1">A18JL235</strain>
    </source>
</reference>
<evidence type="ECO:0000313" key="1">
    <source>
        <dbReference type="EMBL" id="XDI05041.1"/>
    </source>
</evidence>
<name>A0AB39BFD1_9MICO</name>
<proteinExistence type="predicted"/>
<dbReference type="AlphaFoldDB" id="A0AB39BFD1"/>
<dbReference type="EMBL" id="CP162511">
    <property type="protein sequence ID" value="XDI05041.1"/>
    <property type="molecule type" value="Genomic_DNA"/>
</dbReference>